<feature type="region of interest" description="Disordered" evidence="1">
    <location>
        <begin position="1123"/>
        <end position="1351"/>
    </location>
</feature>
<dbReference type="KEGG" id="bbes:BESB_080320"/>
<proteinExistence type="predicted"/>
<organism evidence="2 3">
    <name type="scientific">Besnoitia besnoiti</name>
    <name type="common">Apicomplexan protozoan</name>
    <dbReference type="NCBI Taxonomy" id="94643"/>
    <lineage>
        <taxon>Eukaryota</taxon>
        <taxon>Sar</taxon>
        <taxon>Alveolata</taxon>
        <taxon>Apicomplexa</taxon>
        <taxon>Conoidasida</taxon>
        <taxon>Coccidia</taxon>
        <taxon>Eucoccidiorida</taxon>
        <taxon>Eimeriorina</taxon>
        <taxon>Sarcocystidae</taxon>
        <taxon>Besnoitia</taxon>
    </lineage>
</organism>
<dbReference type="EMBL" id="NWUJ01000008">
    <property type="protein sequence ID" value="PFH33816.1"/>
    <property type="molecule type" value="Genomic_DNA"/>
</dbReference>
<sequence>MSAKKKPDANAGQPGAPSSTVALPALHKKKGREHTTKSPNRKSCNAPSLSERSNPKPATRETAKRVPRVLPSSREESHGSGTAPPLSGLKPDKEANKEGDVSARPVPNQESPLQTKGEGSKDGSVGGDERDKEREGAATTSESTREVDHEDSRSESGSSVVAVGNEHNAAAKESTDAATSPVATAVSREKSPASPSRARESGDSAEPRAPASSRMKAAETPERESKALPQPKAKTPRGEAVTPASPERKTPARTGTSSSLASSPVSMRQTASTTKGRGGATTPHGSAELREARKSVAVPPGAPAACETPRTADLSRMALHKSVGGGASSPLASSTGKETTRQAPDGERRKGLSESSPSSGRAQPSATAHGQTGKTSSPLGDSPQMTPPKPHTSSGAPKRAELSSLAVAKGAGTAASPRALGARTAERTTAEHRQRQLEGGGHIRKSSAARVHHSGEGDSQAPEEAAARTLKSPAGSGAEGPLPERAPSPASADAQSKGESVANLASSGAAALKKDADFGTMPISASPDPESPRAAEAATAEEQPILGQASSSPEGPFSGGSGLQGAPCEEASSAFLPIPPRFFGLTARLRGATPTPEPLPLTAAKAAELAWYEEKAALRELAANGFLRKADTMMGGIGKSPARHEWKKREAGAGSRREVVGGSRSFSTESQESAGSLAHSPTTIRVHDSLDAVTPRARLGVFASAARQSVSKATSFSVQDGPLSPKLSVSRSPSMASSAESPSRLSSEAFGEDPRASVLRGASNLSERSLSSFRLPPQRVQVSRGSPGGLSCPPFSQLLGMTLSARRQRKMEDSMRSTVRQTSGETRAQQTGGSMQASSPFSPLLDTQAPLRALSPSACYGSWARGMDGSGGGSLGSLGSRNSAEAPPGSLPWFAVEGGLVSSSQSSAAATDVQSGGLQSASACPATLPSRLEAVFMSHFEESLGLASNASVSNRAFQESPSSLPSFASSDVSRCMPQRHGTDSSQGGRTSKERVGSASGTGMKGSPSQAETQESCCLPGASPLLERVMKEVEREYNQNYATAKRAENWTRYPKGCVSGSIAPTNYEGEEGGLDALFGVSSYGKYDETRAVQVKNARVFPIWQKLDACRHELRHLVATRKKFEAARRKRRERRGTGGLRQGERLAGSELSPALGRDFPILGGEAPDDEGTRGDRQAAASHAEALDGDKQPLKRTRPQEGGCHQAIVLVEEKQRQVAGDGNVEDGGRVARREQVRVAVEAGSSGRQQKEGKGESDGGVAAPAEGLGRERPAPAQSTAGAKESSGTESVDGPVPGLGREEDATRGGPDSEAEDKKKGAGSRSVSSVGSAHDSSGATSDDESVDPFELAFDTDEDDEETLLLRADCQPDVSVSSVSEDNDLVLKRLKGLRRKGGVYLPKRESAIHLLIPNAAAATSDPASHDGPRQNSSFEGILIQLQRIAEERPYHESKKQSHSGTPQSNHPWPMLDRPVYPSSRSASPAGLSVLFVARLRCCRILAECCLLVRHFADQVSLACREDWVESFRDLQYHLARLERLQSKQAVDIIRDSRRSFVCIVASLYPFDFLAEPETLRRLQHGRLLWTLEQDEGAGAENHPGAADGKSLNTASSTGLTVTPRLERWSSAGATLSPHQMASLKRVMRLTGAEALFLGLDQMQWRAEELGEFQTQADRLNHRIDVLTRRQRECRNVMKELVAEIVELDHVEAEVLEEAGKRQVKSPGKQKRPEIEHSESGSCDSPKKAKGHSLEESLAQIGAQRKEAEGKLIRLHGNLKQLVWEMERVHQQREELCAVQKKRQAEQSAKMEERQMAQPHLNRLGEIVGERGGAKQSCSSRATGLPAPTGLHPAILHRSLARQSTAPVHRGGVSWRAEGELRCLIEMAQMVLKAIQTQAIGEASLGEASSTERPRLLDEAEATFIDRLQNDREFGAFFVGETAAAIRFPTTAHT</sequence>
<gene>
    <name evidence="2" type="ORF">BESB_080320</name>
</gene>
<feature type="region of interest" description="Disordered" evidence="1">
    <location>
        <begin position="1707"/>
        <end position="1742"/>
    </location>
</feature>
<feature type="compositionally biased region" description="Basic and acidic residues" evidence="1">
    <location>
        <begin position="90"/>
        <end position="101"/>
    </location>
</feature>
<feature type="compositionally biased region" description="Basic and acidic residues" evidence="1">
    <location>
        <begin position="143"/>
        <end position="154"/>
    </location>
</feature>
<feature type="compositionally biased region" description="Basic and acidic residues" evidence="1">
    <location>
        <begin position="1223"/>
        <end position="1233"/>
    </location>
</feature>
<feature type="compositionally biased region" description="Polar residues" evidence="1">
    <location>
        <begin position="353"/>
        <end position="379"/>
    </location>
</feature>
<feature type="compositionally biased region" description="Basic and acidic residues" evidence="1">
    <location>
        <begin position="216"/>
        <end position="226"/>
    </location>
</feature>
<feature type="compositionally biased region" description="Basic residues" evidence="1">
    <location>
        <begin position="442"/>
        <end position="452"/>
    </location>
</feature>
<feature type="region of interest" description="Disordered" evidence="1">
    <location>
        <begin position="713"/>
        <end position="755"/>
    </location>
</feature>
<feature type="compositionally biased region" description="Low complexity" evidence="1">
    <location>
        <begin position="960"/>
        <end position="973"/>
    </location>
</feature>
<dbReference type="RefSeq" id="XP_029217825.1">
    <property type="nucleotide sequence ID" value="XM_029366394.1"/>
</dbReference>
<evidence type="ECO:0000313" key="2">
    <source>
        <dbReference type="EMBL" id="PFH33816.1"/>
    </source>
</evidence>
<feature type="compositionally biased region" description="Polar residues" evidence="1">
    <location>
        <begin position="493"/>
        <end position="506"/>
    </location>
</feature>
<feature type="region of interest" description="Disordered" evidence="1">
    <location>
        <begin position="638"/>
        <end position="682"/>
    </location>
</feature>
<evidence type="ECO:0000256" key="1">
    <source>
        <dbReference type="SAM" id="MobiDB-lite"/>
    </source>
</evidence>
<comment type="caution">
    <text evidence="2">The sequence shown here is derived from an EMBL/GenBank/DDBJ whole genome shotgun (WGS) entry which is preliminary data.</text>
</comment>
<reference evidence="2 3" key="1">
    <citation type="submission" date="2017-09" db="EMBL/GenBank/DDBJ databases">
        <title>Genome sequencing of Besnoitia besnoiti strain Bb-Ger1.</title>
        <authorList>
            <person name="Schares G."/>
            <person name="Venepally P."/>
            <person name="Lorenzi H.A."/>
        </authorList>
    </citation>
    <scope>NUCLEOTIDE SEQUENCE [LARGE SCALE GENOMIC DNA]</scope>
    <source>
        <strain evidence="2 3">Bb-Ger1</strain>
    </source>
</reference>
<feature type="region of interest" description="Disordered" evidence="1">
    <location>
        <begin position="1442"/>
        <end position="1468"/>
    </location>
</feature>
<feature type="compositionally biased region" description="Basic and acidic residues" evidence="1">
    <location>
        <begin position="338"/>
        <end position="352"/>
    </location>
</feature>
<dbReference type="Proteomes" id="UP000224006">
    <property type="component" value="Chromosome VII"/>
</dbReference>
<feature type="compositionally biased region" description="Polar residues" evidence="1">
    <location>
        <begin position="253"/>
        <end position="275"/>
    </location>
</feature>
<feature type="compositionally biased region" description="Polar residues" evidence="1">
    <location>
        <begin position="816"/>
        <end position="841"/>
    </location>
</feature>
<feature type="compositionally biased region" description="Polar residues" evidence="1">
    <location>
        <begin position="664"/>
        <end position="682"/>
    </location>
</feature>
<dbReference type="GeneID" id="40312959"/>
<feature type="compositionally biased region" description="Basic and acidic residues" evidence="1">
    <location>
        <begin position="424"/>
        <end position="436"/>
    </location>
</feature>
<feature type="compositionally biased region" description="Basic and acidic residues" evidence="1">
    <location>
        <begin position="187"/>
        <end position="206"/>
    </location>
</feature>
<feature type="compositionally biased region" description="Acidic residues" evidence="1">
    <location>
        <begin position="1335"/>
        <end position="1351"/>
    </location>
</feature>
<feature type="compositionally biased region" description="Basic and acidic residues" evidence="1">
    <location>
        <begin position="127"/>
        <end position="136"/>
    </location>
</feature>
<feature type="compositionally biased region" description="Low complexity" evidence="1">
    <location>
        <begin position="727"/>
        <end position="748"/>
    </location>
</feature>
<feature type="compositionally biased region" description="Basic and acidic residues" evidence="1">
    <location>
        <begin position="642"/>
        <end position="659"/>
    </location>
</feature>
<feature type="region of interest" description="Disordered" evidence="1">
    <location>
        <begin position="1"/>
        <end position="571"/>
    </location>
</feature>
<feature type="region of interest" description="Disordered" evidence="1">
    <location>
        <begin position="811"/>
        <end position="841"/>
    </location>
</feature>
<feature type="compositionally biased region" description="Polar residues" evidence="1">
    <location>
        <begin position="37"/>
        <end position="52"/>
    </location>
</feature>
<name>A0A2A9MCZ4_BESBE</name>
<feature type="region of interest" description="Disordered" evidence="1">
    <location>
        <begin position="958"/>
        <end position="1015"/>
    </location>
</feature>
<accession>A0A2A9MCZ4</accession>
<protein>
    <submittedName>
        <fullName evidence="2">Uncharacterized protein</fullName>
    </submittedName>
</protein>
<feature type="compositionally biased region" description="Low complexity" evidence="1">
    <location>
        <begin position="1317"/>
        <end position="1333"/>
    </location>
</feature>
<dbReference type="OrthoDB" id="334013at2759"/>
<dbReference type="VEuPathDB" id="ToxoDB:BESB_080320"/>
<keyword evidence="3" id="KW-1185">Reference proteome</keyword>
<feature type="compositionally biased region" description="Polar residues" evidence="1">
    <location>
        <begin position="1006"/>
        <end position="1015"/>
    </location>
</feature>
<evidence type="ECO:0000313" key="3">
    <source>
        <dbReference type="Proteomes" id="UP000224006"/>
    </source>
</evidence>
<feature type="compositionally biased region" description="Polar residues" evidence="1">
    <location>
        <begin position="1272"/>
        <end position="1285"/>
    </location>
</feature>
<feature type="region of interest" description="Disordered" evidence="1">
    <location>
        <begin position="768"/>
        <end position="795"/>
    </location>
</feature>